<keyword evidence="3" id="KW-1185">Reference proteome</keyword>
<dbReference type="Proteomes" id="UP000095392">
    <property type="component" value="Unassembled WGS sequence"/>
</dbReference>
<comment type="caution">
    <text evidence="2">The sequence shown here is derived from an EMBL/GenBank/DDBJ whole genome shotgun (WGS) entry which is preliminary data.</text>
</comment>
<name>A0AB36FYP0_ALTMA</name>
<gene>
    <name evidence="2" type="ORF">BFV95_2270</name>
</gene>
<keyword evidence="1" id="KW-1133">Transmembrane helix</keyword>
<dbReference type="AlphaFoldDB" id="A0AB36FYP0"/>
<reference evidence="2 3" key="1">
    <citation type="submission" date="2016-09" db="EMBL/GenBank/DDBJ databases">
        <title>Draft Genome Sequence of four Alteromonas macleodii strains isolated from copper coupons and grown long-term at elevated copper levels.</title>
        <authorList>
            <person name="Cusick K."/>
            <person name="Dale J."/>
            <person name="Little B."/>
            <person name="Biffinger J."/>
        </authorList>
    </citation>
    <scope>NUCLEOTIDE SEQUENCE [LARGE SCALE GENOMIC DNA]</scope>
    <source>
        <strain evidence="2 3">KCP01</strain>
    </source>
</reference>
<feature type="transmembrane region" description="Helical" evidence="1">
    <location>
        <begin position="42"/>
        <end position="63"/>
    </location>
</feature>
<protein>
    <submittedName>
        <fullName evidence="2">Membrane protein</fullName>
    </submittedName>
</protein>
<keyword evidence="1" id="KW-0472">Membrane</keyword>
<keyword evidence="1" id="KW-0812">Transmembrane</keyword>
<accession>A0AB36FYP0</accession>
<evidence type="ECO:0000313" key="3">
    <source>
        <dbReference type="Proteomes" id="UP000095392"/>
    </source>
</evidence>
<dbReference type="EMBL" id="MIPY01000014">
    <property type="protein sequence ID" value="OES31476.1"/>
    <property type="molecule type" value="Genomic_DNA"/>
</dbReference>
<evidence type="ECO:0000256" key="1">
    <source>
        <dbReference type="SAM" id="Phobius"/>
    </source>
</evidence>
<organism evidence="2 3">
    <name type="scientific">Alteromonas macleodii</name>
    <name type="common">Pseudoalteromonas macleodii</name>
    <dbReference type="NCBI Taxonomy" id="28108"/>
    <lineage>
        <taxon>Bacteria</taxon>
        <taxon>Pseudomonadati</taxon>
        <taxon>Pseudomonadota</taxon>
        <taxon>Gammaproteobacteria</taxon>
        <taxon>Alteromonadales</taxon>
        <taxon>Alteromonadaceae</taxon>
        <taxon>Alteromonas/Salinimonas group</taxon>
        <taxon>Alteromonas</taxon>
    </lineage>
</organism>
<feature type="transmembrane region" description="Helical" evidence="1">
    <location>
        <begin position="75"/>
        <end position="99"/>
    </location>
</feature>
<proteinExistence type="predicted"/>
<evidence type="ECO:0000313" key="2">
    <source>
        <dbReference type="EMBL" id="OES31476.1"/>
    </source>
</evidence>
<sequence>MDLSDNLVKGIFDNMRNLVLSSVIISTGILIAKNNLNDTSELYLYVIAGYTILAGLGLFALNVVHAWKKFQETSLARYAVIALSITYALVALEVFRALWLGRVAVGT</sequence>
<dbReference type="RefSeq" id="WP_069944424.1">
    <property type="nucleotide sequence ID" value="NZ_MIPW01000012.1"/>
</dbReference>